<keyword evidence="3" id="KW-1185">Reference proteome</keyword>
<dbReference type="Gene3D" id="3.30.70.270">
    <property type="match status" value="1"/>
</dbReference>
<organism evidence="2 3">
    <name type="scientific">Dendrobium catenatum</name>
    <dbReference type="NCBI Taxonomy" id="906689"/>
    <lineage>
        <taxon>Eukaryota</taxon>
        <taxon>Viridiplantae</taxon>
        <taxon>Streptophyta</taxon>
        <taxon>Embryophyta</taxon>
        <taxon>Tracheophyta</taxon>
        <taxon>Spermatophyta</taxon>
        <taxon>Magnoliopsida</taxon>
        <taxon>Liliopsida</taxon>
        <taxon>Asparagales</taxon>
        <taxon>Orchidaceae</taxon>
        <taxon>Epidendroideae</taxon>
        <taxon>Malaxideae</taxon>
        <taxon>Dendrobiinae</taxon>
        <taxon>Dendrobium</taxon>
    </lineage>
</organism>
<reference evidence="2 3" key="2">
    <citation type="journal article" date="2017" name="Nature">
        <title>The Apostasia genome and the evolution of orchids.</title>
        <authorList>
            <person name="Zhang G.Q."/>
            <person name="Liu K.W."/>
            <person name="Li Z."/>
            <person name="Lohaus R."/>
            <person name="Hsiao Y.Y."/>
            <person name="Niu S.C."/>
            <person name="Wang J.Y."/>
            <person name="Lin Y.C."/>
            <person name="Xu Q."/>
            <person name="Chen L.J."/>
            <person name="Yoshida K."/>
            <person name="Fujiwara S."/>
            <person name="Wang Z.W."/>
            <person name="Zhang Y.Q."/>
            <person name="Mitsuda N."/>
            <person name="Wang M."/>
            <person name="Liu G.H."/>
            <person name="Pecoraro L."/>
            <person name="Huang H.X."/>
            <person name="Xiao X.J."/>
            <person name="Lin M."/>
            <person name="Wu X.Y."/>
            <person name="Wu W.L."/>
            <person name="Chen Y.Y."/>
            <person name="Chang S.B."/>
            <person name="Sakamoto S."/>
            <person name="Ohme-Takagi M."/>
            <person name="Yagi M."/>
            <person name="Zeng S.J."/>
            <person name="Shen C.Y."/>
            <person name="Yeh C.M."/>
            <person name="Luo Y.B."/>
            <person name="Tsai W.C."/>
            <person name="Van de Peer Y."/>
            <person name="Liu Z.J."/>
        </authorList>
    </citation>
    <scope>NUCLEOTIDE SEQUENCE [LARGE SCALE GENOMIC DNA]</scope>
    <source>
        <tissue evidence="2">The whole plant</tissue>
    </source>
</reference>
<accession>A0A2I0XF06</accession>
<proteinExistence type="predicted"/>
<dbReference type="PANTHER" id="PTHR46238">
    <property type="entry name" value="REVERSE TRANSCRIPTASE DOMAIN-CONTAINING PROTEIN"/>
    <property type="match status" value="1"/>
</dbReference>
<dbReference type="InterPro" id="IPR000477">
    <property type="entry name" value="RT_dom"/>
</dbReference>
<feature type="domain" description="Reverse transcriptase" evidence="1">
    <location>
        <begin position="1"/>
        <end position="92"/>
    </location>
</feature>
<evidence type="ECO:0000259" key="1">
    <source>
        <dbReference type="PROSITE" id="PS50878"/>
    </source>
</evidence>
<dbReference type="PROSITE" id="PS50878">
    <property type="entry name" value="RT_POL"/>
    <property type="match status" value="1"/>
</dbReference>
<dbReference type="AlphaFoldDB" id="A0A2I0XF06"/>
<evidence type="ECO:0000313" key="3">
    <source>
        <dbReference type="Proteomes" id="UP000233837"/>
    </source>
</evidence>
<protein>
    <submittedName>
        <fullName evidence="2">Ataxia telangiectasia mutated family protein</fullName>
    </submittedName>
</protein>
<dbReference type="PANTHER" id="PTHR46238:SF8">
    <property type="entry name" value="ENDONUCLEASE_EXONUCLEASE_PHOSPHATASE DOMAIN-CONTAINING PROTEIN"/>
    <property type="match status" value="1"/>
</dbReference>
<reference evidence="2 3" key="1">
    <citation type="journal article" date="2016" name="Sci. Rep.">
        <title>The Dendrobium catenatum Lindl. genome sequence provides insights into polysaccharide synthase, floral development and adaptive evolution.</title>
        <authorList>
            <person name="Zhang G.Q."/>
            <person name="Xu Q."/>
            <person name="Bian C."/>
            <person name="Tsai W.C."/>
            <person name="Yeh C.M."/>
            <person name="Liu K.W."/>
            <person name="Yoshida K."/>
            <person name="Zhang L.S."/>
            <person name="Chang S.B."/>
            <person name="Chen F."/>
            <person name="Shi Y."/>
            <person name="Su Y.Y."/>
            <person name="Zhang Y.Q."/>
            <person name="Chen L.J."/>
            <person name="Yin Y."/>
            <person name="Lin M."/>
            <person name="Huang H."/>
            <person name="Deng H."/>
            <person name="Wang Z.W."/>
            <person name="Zhu S.L."/>
            <person name="Zhao X."/>
            <person name="Deng C."/>
            <person name="Niu S.C."/>
            <person name="Huang J."/>
            <person name="Wang M."/>
            <person name="Liu G.H."/>
            <person name="Yang H.J."/>
            <person name="Xiao X.J."/>
            <person name="Hsiao Y.Y."/>
            <person name="Wu W.L."/>
            <person name="Chen Y.Y."/>
            <person name="Mitsuda N."/>
            <person name="Ohme-Takagi M."/>
            <person name="Luo Y.B."/>
            <person name="Van de Peer Y."/>
            <person name="Liu Z.J."/>
        </authorList>
    </citation>
    <scope>NUCLEOTIDE SEQUENCE [LARGE SCALE GENOMIC DNA]</scope>
    <source>
        <tissue evidence="2">The whole plant</tissue>
    </source>
</reference>
<dbReference type="Proteomes" id="UP000233837">
    <property type="component" value="Unassembled WGS sequence"/>
</dbReference>
<dbReference type="EMBL" id="KZ501944">
    <property type="protein sequence ID" value="PKU86483.1"/>
    <property type="molecule type" value="Genomic_DNA"/>
</dbReference>
<gene>
    <name evidence="2" type="ORF">MA16_Dca010519</name>
</gene>
<sequence length="218" mass="25855">MDVLTRHLQEDVPWCMLFVDDILLVDKTREGVEGKLELWRSTLESKGFRLSRSKTEYMECNFSSNRPSEGIVTLGDQVINKSTCFRYLGSIECWPLKEKHNTKLSVAEVRMLRWMSGFTLRDRIRNEHKREKVGVAPVEDKIRESRIRWFGHIKRRPCDDPVRRVEALDLTYVKKGRGRPKKTWLENIRNDLSLLDLNENLTFNRTQWRKRIHVADPT</sequence>
<dbReference type="InterPro" id="IPR043128">
    <property type="entry name" value="Rev_trsase/Diguanyl_cyclase"/>
</dbReference>
<evidence type="ECO:0000313" key="2">
    <source>
        <dbReference type="EMBL" id="PKU86483.1"/>
    </source>
</evidence>
<name>A0A2I0XF06_9ASPA</name>